<proteinExistence type="predicted"/>
<dbReference type="GO" id="GO:0004673">
    <property type="term" value="F:protein histidine kinase activity"/>
    <property type="evidence" value="ECO:0007669"/>
    <property type="project" value="UniProtKB-EC"/>
</dbReference>
<dbReference type="InterPro" id="IPR004358">
    <property type="entry name" value="Sig_transdc_His_kin-like_C"/>
</dbReference>
<dbReference type="PANTHER" id="PTHR42878">
    <property type="entry name" value="TWO-COMPONENT HISTIDINE KINASE"/>
    <property type="match status" value="1"/>
</dbReference>
<evidence type="ECO:0000256" key="4">
    <source>
        <dbReference type="ARBA" id="ARBA00022553"/>
    </source>
</evidence>
<keyword evidence="4 13" id="KW-0597">Phosphoprotein</keyword>
<keyword evidence="9 17" id="KW-0067">ATP-binding</keyword>
<dbReference type="GO" id="GO:0016020">
    <property type="term" value="C:membrane"/>
    <property type="evidence" value="ECO:0007669"/>
    <property type="project" value="UniProtKB-SubCell"/>
</dbReference>
<dbReference type="SMART" id="SM00387">
    <property type="entry name" value="HATPase_c"/>
    <property type="match status" value="1"/>
</dbReference>
<dbReference type="PROSITE" id="PS50109">
    <property type="entry name" value="HIS_KIN"/>
    <property type="match status" value="1"/>
</dbReference>
<dbReference type="SUPFAM" id="SSF55874">
    <property type="entry name" value="ATPase domain of HSP90 chaperone/DNA topoisomerase II/histidine kinase"/>
    <property type="match status" value="1"/>
</dbReference>
<accession>A0ABD5P0Z7</accession>
<reference evidence="17 18" key="1">
    <citation type="journal article" date="2014" name="Int. J. Syst. Evol. Microbiol.">
        <title>Complete genome sequence of Corynebacterium casei LMG S-19264T (=DSM 44701T), isolated from a smear-ripened cheese.</title>
        <authorList>
            <consortium name="US DOE Joint Genome Institute (JGI-PGF)"/>
            <person name="Walter F."/>
            <person name="Albersmeier A."/>
            <person name="Kalinowski J."/>
            <person name="Ruckert C."/>
        </authorList>
    </citation>
    <scope>NUCLEOTIDE SEQUENCE [LARGE SCALE GENOMIC DNA]</scope>
    <source>
        <strain evidence="17 18">IBRC-M 10912</strain>
    </source>
</reference>
<evidence type="ECO:0000256" key="7">
    <source>
        <dbReference type="ARBA" id="ARBA00022741"/>
    </source>
</evidence>
<dbReference type="EMBL" id="JBHSDJ010000109">
    <property type="protein sequence ID" value="MFC4247971.1"/>
    <property type="molecule type" value="Genomic_DNA"/>
</dbReference>
<dbReference type="Pfam" id="PF00072">
    <property type="entry name" value="Response_reg"/>
    <property type="match status" value="1"/>
</dbReference>
<dbReference type="GO" id="GO:0005524">
    <property type="term" value="F:ATP binding"/>
    <property type="evidence" value="ECO:0007669"/>
    <property type="project" value="UniProtKB-KW"/>
</dbReference>
<dbReference type="PROSITE" id="PS50110">
    <property type="entry name" value="RESPONSE_REGULATORY"/>
    <property type="match status" value="1"/>
</dbReference>
<dbReference type="EC" id="2.7.13.3" evidence="3"/>
<evidence type="ECO:0000259" key="14">
    <source>
        <dbReference type="PROSITE" id="PS50109"/>
    </source>
</evidence>
<evidence type="ECO:0000259" key="15">
    <source>
        <dbReference type="PROSITE" id="PS50110"/>
    </source>
</evidence>
<evidence type="ECO:0000256" key="6">
    <source>
        <dbReference type="ARBA" id="ARBA00022692"/>
    </source>
</evidence>
<dbReference type="InterPro" id="IPR050351">
    <property type="entry name" value="BphY/WalK/GraS-like"/>
</dbReference>
<evidence type="ECO:0000256" key="2">
    <source>
        <dbReference type="ARBA" id="ARBA00004141"/>
    </source>
</evidence>
<feature type="modified residue" description="4-aspartylphosphate" evidence="13">
    <location>
        <position position="51"/>
    </location>
</feature>
<dbReference type="Proteomes" id="UP001595821">
    <property type="component" value="Unassembled WGS sequence"/>
</dbReference>
<dbReference type="InterPro" id="IPR003661">
    <property type="entry name" value="HisK_dim/P_dom"/>
</dbReference>
<dbReference type="SUPFAM" id="SSF52172">
    <property type="entry name" value="CheY-like"/>
    <property type="match status" value="1"/>
</dbReference>
<dbReference type="Gene3D" id="3.30.565.10">
    <property type="entry name" value="Histidine kinase-like ATPase, C-terminal domain"/>
    <property type="match status" value="1"/>
</dbReference>
<comment type="caution">
    <text evidence="17">The sequence shown here is derived from an EMBL/GenBank/DDBJ whole genome shotgun (WGS) entry which is preliminary data.</text>
</comment>
<name>A0ABD5P0Z7_9EURY</name>
<evidence type="ECO:0000256" key="5">
    <source>
        <dbReference type="ARBA" id="ARBA00022679"/>
    </source>
</evidence>
<evidence type="ECO:0000256" key="9">
    <source>
        <dbReference type="ARBA" id="ARBA00022840"/>
    </source>
</evidence>
<evidence type="ECO:0000256" key="13">
    <source>
        <dbReference type="PROSITE-ProRule" id="PRU00169"/>
    </source>
</evidence>
<dbReference type="Pfam" id="PF02518">
    <property type="entry name" value="HATPase_c"/>
    <property type="match status" value="1"/>
</dbReference>
<gene>
    <name evidence="17" type="ORF">ACFOZ7_13635</name>
</gene>
<dbReference type="RefSeq" id="WP_246966163.1">
    <property type="nucleotide sequence ID" value="NZ_CP095397.1"/>
</dbReference>
<dbReference type="InterPro" id="IPR035965">
    <property type="entry name" value="PAS-like_dom_sf"/>
</dbReference>
<keyword evidence="7" id="KW-0547">Nucleotide-binding</keyword>
<evidence type="ECO:0000256" key="3">
    <source>
        <dbReference type="ARBA" id="ARBA00012438"/>
    </source>
</evidence>
<dbReference type="PRINTS" id="PR00344">
    <property type="entry name" value="BCTRLSENSOR"/>
</dbReference>
<dbReference type="InterPro" id="IPR001789">
    <property type="entry name" value="Sig_transdc_resp-reg_receiver"/>
</dbReference>
<dbReference type="SMART" id="SM00448">
    <property type="entry name" value="REC"/>
    <property type="match status" value="1"/>
</dbReference>
<dbReference type="Gene3D" id="3.40.50.2300">
    <property type="match status" value="1"/>
</dbReference>
<keyword evidence="10" id="KW-1133">Transmembrane helix</keyword>
<dbReference type="CDD" id="cd00082">
    <property type="entry name" value="HisKA"/>
    <property type="match status" value="1"/>
</dbReference>
<dbReference type="InterPro" id="IPR036890">
    <property type="entry name" value="HATPase_C_sf"/>
</dbReference>
<dbReference type="InterPro" id="IPR005467">
    <property type="entry name" value="His_kinase_dom"/>
</dbReference>
<dbReference type="Pfam" id="PF13188">
    <property type="entry name" value="PAS_8"/>
    <property type="match status" value="1"/>
</dbReference>
<dbReference type="CDD" id="cd00156">
    <property type="entry name" value="REC"/>
    <property type="match status" value="1"/>
</dbReference>
<evidence type="ECO:0000256" key="12">
    <source>
        <dbReference type="ARBA" id="ARBA00023136"/>
    </source>
</evidence>
<dbReference type="InterPro" id="IPR003594">
    <property type="entry name" value="HATPase_dom"/>
</dbReference>
<keyword evidence="12" id="KW-0472">Membrane</keyword>
<feature type="domain" description="Histidine kinase" evidence="14">
    <location>
        <begin position="277"/>
        <end position="484"/>
    </location>
</feature>
<comment type="subcellular location">
    <subcellularLocation>
        <location evidence="2">Membrane</location>
        <topology evidence="2">Multi-pass membrane protein</topology>
    </subcellularLocation>
</comment>
<dbReference type="NCBIfam" id="TIGR00229">
    <property type="entry name" value="sensory_box"/>
    <property type="match status" value="1"/>
</dbReference>
<dbReference type="GO" id="GO:0000160">
    <property type="term" value="P:phosphorelay signal transduction system"/>
    <property type="evidence" value="ECO:0007669"/>
    <property type="project" value="UniProtKB-KW"/>
</dbReference>
<protein>
    <recommendedName>
        <fullName evidence="3">histidine kinase</fullName>
        <ecNumber evidence="3">2.7.13.3</ecNumber>
    </recommendedName>
</protein>
<comment type="catalytic activity">
    <reaction evidence="1">
        <text>ATP + protein L-histidine = ADP + protein N-phospho-L-histidine.</text>
        <dbReference type="EC" id="2.7.13.3"/>
    </reaction>
</comment>
<keyword evidence="11" id="KW-0902">Two-component regulatory system</keyword>
<keyword evidence="6" id="KW-0812">Transmembrane</keyword>
<evidence type="ECO:0000259" key="16">
    <source>
        <dbReference type="PROSITE" id="PS50112"/>
    </source>
</evidence>
<dbReference type="InterPro" id="IPR011006">
    <property type="entry name" value="CheY-like_superfamily"/>
</dbReference>
<dbReference type="Gene3D" id="1.10.287.130">
    <property type="match status" value="1"/>
</dbReference>
<dbReference type="CDD" id="cd00075">
    <property type="entry name" value="HATPase"/>
    <property type="match status" value="1"/>
</dbReference>
<dbReference type="AlphaFoldDB" id="A0ABD5P0Z7"/>
<evidence type="ECO:0000256" key="11">
    <source>
        <dbReference type="ARBA" id="ARBA00023012"/>
    </source>
</evidence>
<dbReference type="SUPFAM" id="SSF55785">
    <property type="entry name" value="PYP-like sensor domain (PAS domain)"/>
    <property type="match status" value="1"/>
</dbReference>
<keyword evidence="8" id="KW-0418">Kinase</keyword>
<dbReference type="GeneID" id="71854086"/>
<dbReference type="SMART" id="SM00091">
    <property type="entry name" value="PAS"/>
    <property type="match status" value="1"/>
</dbReference>
<evidence type="ECO:0000313" key="17">
    <source>
        <dbReference type="EMBL" id="MFC4247971.1"/>
    </source>
</evidence>
<organism evidence="17 18">
    <name type="scientific">Natribaculum luteum</name>
    <dbReference type="NCBI Taxonomy" id="1586232"/>
    <lineage>
        <taxon>Archaea</taxon>
        <taxon>Methanobacteriati</taxon>
        <taxon>Methanobacteriota</taxon>
        <taxon>Stenosarchaea group</taxon>
        <taxon>Halobacteria</taxon>
        <taxon>Halobacteriales</taxon>
        <taxon>Natrialbaceae</taxon>
        <taxon>Natribaculum</taxon>
    </lineage>
</organism>
<evidence type="ECO:0000256" key="1">
    <source>
        <dbReference type="ARBA" id="ARBA00000085"/>
    </source>
</evidence>
<dbReference type="Gene3D" id="3.30.450.20">
    <property type="entry name" value="PAS domain"/>
    <property type="match status" value="1"/>
</dbReference>
<feature type="domain" description="PAS" evidence="16">
    <location>
        <begin position="147"/>
        <end position="220"/>
    </location>
</feature>
<dbReference type="CDD" id="cd00130">
    <property type="entry name" value="PAS"/>
    <property type="match status" value="1"/>
</dbReference>
<evidence type="ECO:0000256" key="10">
    <source>
        <dbReference type="ARBA" id="ARBA00022989"/>
    </source>
</evidence>
<keyword evidence="5" id="KW-0808">Transferase</keyword>
<dbReference type="PROSITE" id="PS50112">
    <property type="entry name" value="PAS"/>
    <property type="match status" value="1"/>
</dbReference>
<sequence length="499" mass="54736">MRDSTFIVYVDPAPLADVAPTFRDAGATVEHVTTLEACRRVLSKADCIVCDRTASGIGSVELCECVRSRRSDVPIVVFTADGSETFAGDAIAAGADGYVPKSQGVDTLEARVDDLLADREATTPSDERDGKDRMADLTALDRRRRLERDRFVALFENVPDAVASVRYVDGEPVVERVNPSFERIFGYGEGEIDGEPIAPFVVPNEQEAGSDVLEDRGDRGDVVDGAVKRRTTNGLRDFELQTVPIANDDATDRAFVVYTDVTQWKRRQKRVEILDRVLRHDLRNGMNIVEGCAELLADAVEDDDQEHLETIRERATELIELAEKTRAVERTLERSDATGPVDLVDSVDAAIDRLEARYPDVDVACSLPDRAVAQADDHLETAIFHVLENAVVHNDRMEPAVEVTLECSDDGGPFVLSIADDGPGIPDEERELLQEEKEITQLHHASGLGLWFVNWVVAQFGGTISFEDNDPRGTVVELRVPRASVVSSHAVGEGATADD</sequence>
<dbReference type="PANTHER" id="PTHR42878:SF7">
    <property type="entry name" value="SENSOR HISTIDINE KINASE GLRK"/>
    <property type="match status" value="1"/>
</dbReference>
<evidence type="ECO:0000256" key="8">
    <source>
        <dbReference type="ARBA" id="ARBA00022777"/>
    </source>
</evidence>
<evidence type="ECO:0000313" key="18">
    <source>
        <dbReference type="Proteomes" id="UP001595821"/>
    </source>
</evidence>
<dbReference type="InterPro" id="IPR000014">
    <property type="entry name" value="PAS"/>
</dbReference>
<feature type="domain" description="Response regulatory" evidence="15">
    <location>
        <begin position="4"/>
        <end position="116"/>
    </location>
</feature>